<dbReference type="GeneID" id="71852197"/>
<evidence type="ECO:0000313" key="4">
    <source>
        <dbReference type="Proteomes" id="UP001595821"/>
    </source>
</evidence>
<proteinExistence type="predicted"/>
<keyword evidence="2" id="KW-0472">Membrane</keyword>
<keyword evidence="2" id="KW-1133">Transmembrane helix</keyword>
<dbReference type="RefSeq" id="WP_246971103.1">
    <property type="nucleotide sequence ID" value="NZ_CP095397.1"/>
</dbReference>
<gene>
    <name evidence="3" type="ORF">ACFOZ7_08260</name>
</gene>
<evidence type="ECO:0000256" key="1">
    <source>
        <dbReference type="SAM" id="MobiDB-lite"/>
    </source>
</evidence>
<name>A0ABD5NYU4_9EURY</name>
<organism evidence="3 4">
    <name type="scientific">Natribaculum luteum</name>
    <dbReference type="NCBI Taxonomy" id="1586232"/>
    <lineage>
        <taxon>Archaea</taxon>
        <taxon>Methanobacteriati</taxon>
        <taxon>Methanobacteriota</taxon>
        <taxon>Stenosarchaea group</taxon>
        <taxon>Halobacteria</taxon>
        <taxon>Halobacteriales</taxon>
        <taxon>Natrialbaceae</taxon>
        <taxon>Natribaculum</taxon>
    </lineage>
</organism>
<feature type="transmembrane region" description="Helical" evidence="2">
    <location>
        <begin position="73"/>
        <end position="100"/>
    </location>
</feature>
<sequence>MSDTADLPEVTGYKRWQVYLSAVVALVVSLGIVWWVSGRILGVEEIFRVSPTVEGGGIGTDWLAGNTVTELDLLIALVHAADVIMGVFILVMVFVHWTAFRRLAGRMRQPTREESDAVAADGGRPRNDGGESQGGDER</sequence>
<evidence type="ECO:0000256" key="2">
    <source>
        <dbReference type="SAM" id="Phobius"/>
    </source>
</evidence>
<evidence type="ECO:0000313" key="3">
    <source>
        <dbReference type="EMBL" id="MFC4246991.1"/>
    </source>
</evidence>
<dbReference type="Proteomes" id="UP001595821">
    <property type="component" value="Unassembled WGS sequence"/>
</dbReference>
<keyword evidence="2" id="KW-0812">Transmembrane</keyword>
<protein>
    <submittedName>
        <fullName evidence="3">Uncharacterized protein</fullName>
    </submittedName>
</protein>
<dbReference type="EMBL" id="JBHSDJ010000024">
    <property type="protein sequence ID" value="MFC4246991.1"/>
    <property type="molecule type" value="Genomic_DNA"/>
</dbReference>
<feature type="transmembrane region" description="Helical" evidence="2">
    <location>
        <begin position="18"/>
        <end position="37"/>
    </location>
</feature>
<comment type="caution">
    <text evidence="3">The sequence shown here is derived from an EMBL/GenBank/DDBJ whole genome shotgun (WGS) entry which is preliminary data.</text>
</comment>
<feature type="region of interest" description="Disordered" evidence="1">
    <location>
        <begin position="107"/>
        <end position="138"/>
    </location>
</feature>
<dbReference type="AlphaFoldDB" id="A0ABD5NYU4"/>
<feature type="compositionally biased region" description="Basic and acidic residues" evidence="1">
    <location>
        <begin position="123"/>
        <end position="138"/>
    </location>
</feature>
<reference evidence="3 4" key="1">
    <citation type="journal article" date="2014" name="Int. J. Syst. Evol. Microbiol.">
        <title>Complete genome sequence of Corynebacterium casei LMG S-19264T (=DSM 44701T), isolated from a smear-ripened cheese.</title>
        <authorList>
            <consortium name="US DOE Joint Genome Institute (JGI-PGF)"/>
            <person name="Walter F."/>
            <person name="Albersmeier A."/>
            <person name="Kalinowski J."/>
            <person name="Ruckert C."/>
        </authorList>
    </citation>
    <scope>NUCLEOTIDE SEQUENCE [LARGE SCALE GENOMIC DNA]</scope>
    <source>
        <strain evidence="3 4">IBRC-M 10912</strain>
    </source>
</reference>
<accession>A0ABD5NYU4</accession>